<dbReference type="AlphaFoldDB" id="A0A4Y2VVW2"/>
<dbReference type="Proteomes" id="UP000499080">
    <property type="component" value="Unassembled WGS sequence"/>
</dbReference>
<organism evidence="2 3">
    <name type="scientific">Araneus ventricosus</name>
    <name type="common">Orbweaver spider</name>
    <name type="synonym">Epeira ventricosa</name>
    <dbReference type="NCBI Taxonomy" id="182803"/>
    <lineage>
        <taxon>Eukaryota</taxon>
        <taxon>Metazoa</taxon>
        <taxon>Ecdysozoa</taxon>
        <taxon>Arthropoda</taxon>
        <taxon>Chelicerata</taxon>
        <taxon>Arachnida</taxon>
        <taxon>Araneae</taxon>
        <taxon>Araneomorphae</taxon>
        <taxon>Entelegynae</taxon>
        <taxon>Araneoidea</taxon>
        <taxon>Araneidae</taxon>
        <taxon>Araneus</taxon>
    </lineage>
</organism>
<protein>
    <submittedName>
        <fullName evidence="2">Uncharacterized protein</fullName>
    </submittedName>
</protein>
<feature type="compositionally biased region" description="Basic and acidic residues" evidence="1">
    <location>
        <begin position="1"/>
        <end position="10"/>
    </location>
</feature>
<name>A0A4Y2VVW2_ARAVE</name>
<keyword evidence="3" id="KW-1185">Reference proteome</keyword>
<dbReference type="EMBL" id="BGPR01051962">
    <property type="protein sequence ID" value="GBO28862.1"/>
    <property type="molecule type" value="Genomic_DNA"/>
</dbReference>
<comment type="caution">
    <text evidence="2">The sequence shown here is derived from an EMBL/GenBank/DDBJ whole genome shotgun (WGS) entry which is preliminary data.</text>
</comment>
<gene>
    <name evidence="2" type="ORF">AVEN_274328_1</name>
</gene>
<reference evidence="2 3" key="1">
    <citation type="journal article" date="2019" name="Sci. Rep.">
        <title>Orb-weaving spider Araneus ventricosus genome elucidates the spidroin gene catalogue.</title>
        <authorList>
            <person name="Kono N."/>
            <person name="Nakamura H."/>
            <person name="Ohtoshi R."/>
            <person name="Moran D.A.P."/>
            <person name="Shinohara A."/>
            <person name="Yoshida Y."/>
            <person name="Fujiwara M."/>
            <person name="Mori M."/>
            <person name="Tomita M."/>
            <person name="Arakawa K."/>
        </authorList>
    </citation>
    <scope>NUCLEOTIDE SEQUENCE [LARGE SCALE GENOMIC DNA]</scope>
</reference>
<dbReference type="OrthoDB" id="10435519at2759"/>
<proteinExistence type="predicted"/>
<evidence type="ECO:0000256" key="1">
    <source>
        <dbReference type="SAM" id="MobiDB-lite"/>
    </source>
</evidence>
<feature type="region of interest" description="Disordered" evidence="1">
    <location>
        <begin position="1"/>
        <end position="33"/>
    </location>
</feature>
<accession>A0A4Y2VVW2</accession>
<feature type="compositionally biased region" description="Polar residues" evidence="1">
    <location>
        <begin position="22"/>
        <end position="33"/>
    </location>
</feature>
<feature type="non-terminal residue" evidence="2">
    <location>
        <position position="125"/>
    </location>
</feature>
<sequence length="125" mass="13891">MVRPPGDESRQLPIAEVKPDSWNHNSPENSAKNDTVTLTKTQFQQILEAIGQSSGYLILLIISNSIPKISEESCNHLQVPCPLDVVISCPASLSWSAPQTTTVSPTKLSPLSRVEQKRLQWEKER</sequence>
<evidence type="ECO:0000313" key="2">
    <source>
        <dbReference type="EMBL" id="GBO28862.1"/>
    </source>
</evidence>
<evidence type="ECO:0000313" key="3">
    <source>
        <dbReference type="Proteomes" id="UP000499080"/>
    </source>
</evidence>